<dbReference type="Proteomes" id="UP001595279">
    <property type="component" value="Unassembled WGS sequence"/>
</dbReference>
<feature type="domain" description="MoaB/Mog" evidence="7">
    <location>
        <begin position="16"/>
        <end position="161"/>
    </location>
</feature>
<dbReference type="CDD" id="cd00886">
    <property type="entry name" value="MogA_MoaB"/>
    <property type="match status" value="1"/>
</dbReference>
<dbReference type="PANTHER" id="PTHR43232:SF2">
    <property type="entry name" value="MOLYBDENUM COFACTOR BIOSYNTHESIS PROTEIN B"/>
    <property type="match status" value="1"/>
</dbReference>
<proteinExistence type="inferred from homology"/>
<accession>A0ABV7CVV9</accession>
<comment type="caution">
    <text evidence="8">The sequence shown here is derived from an EMBL/GenBank/DDBJ whole genome shotgun (WGS) entry which is preliminary data.</text>
</comment>
<dbReference type="EMBL" id="JBHRSA010000041">
    <property type="protein sequence ID" value="MFC3040601.1"/>
    <property type="molecule type" value="Genomic_DNA"/>
</dbReference>
<dbReference type="PIRSF" id="PIRSF006443">
    <property type="entry name" value="MoaB"/>
    <property type="match status" value="1"/>
</dbReference>
<comment type="pathway">
    <text evidence="2 6">Cofactor biosynthesis; molybdopterin biosynthesis.</text>
</comment>
<protein>
    <recommendedName>
        <fullName evidence="4 6">Molybdenum cofactor biosynthesis protein B</fullName>
    </recommendedName>
</protein>
<evidence type="ECO:0000259" key="7">
    <source>
        <dbReference type="SMART" id="SM00852"/>
    </source>
</evidence>
<dbReference type="InterPro" id="IPR012245">
    <property type="entry name" value="MoaB"/>
</dbReference>
<comment type="function">
    <text evidence="1 6">May be involved in the biosynthesis of molybdopterin.</text>
</comment>
<dbReference type="InterPro" id="IPR036425">
    <property type="entry name" value="MoaB/Mog-like_dom_sf"/>
</dbReference>
<evidence type="ECO:0000256" key="5">
    <source>
        <dbReference type="ARBA" id="ARBA00023150"/>
    </source>
</evidence>
<dbReference type="PROSITE" id="PS01078">
    <property type="entry name" value="MOCF_BIOSYNTHESIS_1"/>
    <property type="match status" value="1"/>
</dbReference>
<dbReference type="SMART" id="SM00852">
    <property type="entry name" value="MoCF_biosynth"/>
    <property type="match status" value="1"/>
</dbReference>
<name>A0ABV7CVV9_9BACI</name>
<dbReference type="PANTHER" id="PTHR43232">
    <property type="entry name" value="MOLYBDENUM COFACTOR BIOSYNTHESIS PROTEIN B"/>
    <property type="match status" value="1"/>
</dbReference>
<keyword evidence="5 6" id="KW-0501">Molybdenum cofactor biosynthesis</keyword>
<dbReference type="Gene3D" id="3.40.980.10">
    <property type="entry name" value="MoaB/Mog-like domain"/>
    <property type="match status" value="1"/>
</dbReference>
<evidence type="ECO:0000256" key="3">
    <source>
        <dbReference type="ARBA" id="ARBA00006112"/>
    </source>
</evidence>
<dbReference type="NCBIfam" id="TIGR00177">
    <property type="entry name" value="molyb_syn"/>
    <property type="match status" value="1"/>
</dbReference>
<reference evidence="9" key="1">
    <citation type="journal article" date="2019" name="Int. J. Syst. Evol. Microbiol.">
        <title>The Global Catalogue of Microorganisms (GCM) 10K type strain sequencing project: providing services to taxonomists for standard genome sequencing and annotation.</title>
        <authorList>
            <consortium name="The Broad Institute Genomics Platform"/>
            <consortium name="The Broad Institute Genome Sequencing Center for Infectious Disease"/>
            <person name="Wu L."/>
            <person name="Ma J."/>
        </authorList>
    </citation>
    <scope>NUCLEOTIDE SEQUENCE [LARGE SCALE GENOMIC DNA]</scope>
    <source>
        <strain evidence="9">KCTC 13128</strain>
    </source>
</reference>
<dbReference type="RefSeq" id="WP_390271988.1">
    <property type="nucleotide sequence ID" value="NZ_JBHRSA010000041.1"/>
</dbReference>
<dbReference type="InterPro" id="IPR008284">
    <property type="entry name" value="MoCF_biosynth_CS"/>
</dbReference>
<keyword evidence="9" id="KW-1185">Reference proteome</keyword>
<gene>
    <name evidence="8" type="ORF">ACFOGI_10120</name>
</gene>
<evidence type="ECO:0000313" key="8">
    <source>
        <dbReference type="EMBL" id="MFC3040601.1"/>
    </source>
</evidence>
<dbReference type="SUPFAM" id="SSF53218">
    <property type="entry name" value="Molybdenum cofactor biosynthesis proteins"/>
    <property type="match status" value="1"/>
</dbReference>
<evidence type="ECO:0000313" key="9">
    <source>
        <dbReference type="Proteomes" id="UP001595279"/>
    </source>
</evidence>
<dbReference type="Pfam" id="PF00994">
    <property type="entry name" value="MoCF_biosynth"/>
    <property type="match status" value="1"/>
</dbReference>
<evidence type="ECO:0000256" key="6">
    <source>
        <dbReference type="PIRNR" id="PIRNR006443"/>
    </source>
</evidence>
<organism evidence="8 9">
    <name type="scientific">Virgibacillus xinjiangensis</name>
    <dbReference type="NCBI Taxonomy" id="393090"/>
    <lineage>
        <taxon>Bacteria</taxon>
        <taxon>Bacillati</taxon>
        <taxon>Bacillota</taxon>
        <taxon>Bacilli</taxon>
        <taxon>Bacillales</taxon>
        <taxon>Bacillaceae</taxon>
        <taxon>Virgibacillus</taxon>
    </lineage>
</organism>
<evidence type="ECO:0000256" key="4">
    <source>
        <dbReference type="ARBA" id="ARBA00015262"/>
    </source>
</evidence>
<comment type="similarity">
    <text evidence="3 6">Belongs to the MoaB/Mog family.</text>
</comment>
<evidence type="ECO:0000256" key="2">
    <source>
        <dbReference type="ARBA" id="ARBA00005046"/>
    </source>
</evidence>
<evidence type="ECO:0000256" key="1">
    <source>
        <dbReference type="ARBA" id="ARBA00003487"/>
    </source>
</evidence>
<sequence>MLEKHREASPKKVAAAVITVSDTRNEQTDKSGRLMKEMLREQEHQVIEYKIVPDQVEEIQSTVTSFLDDSRIEAILINGGTGIAKRDVTIESLELVFDKGIPGFGELFRMLSYQHDIGSASMLSRAVAGVSSGRVIFATPGSSGAVKLAMEKLILPELGHTVMELAKDLEK</sequence>
<dbReference type="InterPro" id="IPR001453">
    <property type="entry name" value="MoaB/Mog_dom"/>
</dbReference>